<keyword evidence="1" id="KW-0732">Signal</keyword>
<evidence type="ECO:0000256" key="1">
    <source>
        <dbReference type="SAM" id="SignalP"/>
    </source>
</evidence>
<name>A0AAW8J4L2_9GAMM</name>
<proteinExistence type="predicted"/>
<feature type="chain" id="PRO_5043398477" description="Outer membrane protein beta-barrel domain-containing protein" evidence="1">
    <location>
        <begin position="24"/>
        <end position="227"/>
    </location>
</feature>
<dbReference type="EMBL" id="JAVIDL010000003">
    <property type="protein sequence ID" value="MDQ8934549.1"/>
    <property type="molecule type" value="Genomic_DNA"/>
</dbReference>
<evidence type="ECO:0008006" key="4">
    <source>
        <dbReference type="Google" id="ProtNLM"/>
    </source>
</evidence>
<dbReference type="SUPFAM" id="SSF56925">
    <property type="entry name" value="OMPA-like"/>
    <property type="match status" value="1"/>
</dbReference>
<reference evidence="2" key="1">
    <citation type="submission" date="2023-08" db="EMBL/GenBank/DDBJ databases">
        <title>Emergence of clinically-relevant ST2 carbapenem-resistant Acinetobacter baumannii strains in hospital sewages in Zhejiang, East of China.</title>
        <authorList>
            <person name="Kaichao C."/>
            <person name="Zhang R."/>
        </authorList>
    </citation>
    <scope>NUCLEOTIDE SEQUENCE</scope>
    <source>
        <strain evidence="2">M-RB-37</strain>
    </source>
</reference>
<organism evidence="2 3">
    <name type="scientific">Acinetobacter rudis</name>
    <dbReference type="NCBI Taxonomy" id="632955"/>
    <lineage>
        <taxon>Bacteria</taxon>
        <taxon>Pseudomonadati</taxon>
        <taxon>Pseudomonadota</taxon>
        <taxon>Gammaproteobacteria</taxon>
        <taxon>Moraxellales</taxon>
        <taxon>Moraxellaceae</taxon>
        <taxon>Acinetobacter</taxon>
    </lineage>
</organism>
<feature type="signal peptide" evidence="1">
    <location>
        <begin position="1"/>
        <end position="23"/>
    </location>
</feature>
<evidence type="ECO:0000313" key="3">
    <source>
        <dbReference type="Proteomes" id="UP001243844"/>
    </source>
</evidence>
<sequence>MKKVHQAIALLGLTLLCTTTTFAKSALSVRAEGGVSGYGAAVLYHVHPSVNFALGYNGGDMQWDNSLKIAGITTDLNVDNDLSFFNANIHPWGNSDNRWLSALYTSVGVGYVNNKYHIHHTFKPGEKRPGLLNLFSKKKALDVKGYIDYTQGISPYCGFGFSPQLNKHWGAFAEVGLYYVGEAKAHITHVKGINIEGLMPNQSVFKLEGNDYVSWSPVAKMGLTYRF</sequence>
<evidence type="ECO:0000313" key="2">
    <source>
        <dbReference type="EMBL" id="MDQ8934549.1"/>
    </source>
</evidence>
<dbReference type="RefSeq" id="WP_308973795.1">
    <property type="nucleotide sequence ID" value="NZ_JAVIDL010000003.1"/>
</dbReference>
<accession>A0AAW8J4L2</accession>
<dbReference type="Gene3D" id="2.40.160.170">
    <property type="match status" value="1"/>
</dbReference>
<dbReference type="AlphaFoldDB" id="A0AAW8J4L2"/>
<comment type="caution">
    <text evidence="2">The sequence shown here is derived from an EMBL/GenBank/DDBJ whole genome shotgun (WGS) entry which is preliminary data.</text>
</comment>
<dbReference type="Proteomes" id="UP001243844">
    <property type="component" value="Unassembled WGS sequence"/>
</dbReference>
<dbReference type="InterPro" id="IPR011250">
    <property type="entry name" value="OMP/PagP_B-barrel"/>
</dbReference>
<gene>
    <name evidence="2" type="ORF">RFH47_02165</name>
</gene>
<protein>
    <recommendedName>
        <fullName evidence="4">Outer membrane protein beta-barrel domain-containing protein</fullName>
    </recommendedName>
</protein>